<dbReference type="EMBL" id="KI913154">
    <property type="protein sequence ID" value="ETV72526.1"/>
    <property type="molecule type" value="Genomic_DNA"/>
</dbReference>
<gene>
    <name evidence="3" type="ORF">H257_12620</name>
</gene>
<organism evidence="3">
    <name type="scientific">Aphanomyces astaci</name>
    <name type="common">Crayfish plague agent</name>
    <dbReference type="NCBI Taxonomy" id="112090"/>
    <lineage>
        <taxon>Eukaryota</taxon>
        <taxon>Sar</taxon>
        <taxon>Stramenopiles</taxon>
        <taxon>Oomycota</taxon>
        <taxon>Saprolegniomycetes</taxon>
        <taxon>Saprolegniales</taxon>
        <taxon>Verrucalvaceae</taxon>
        <taxon>Aphanomyces</taxon>
    </lineage>
</organism>
<protein>
    <submittedName>
        <fullName evidence="3">Uncharacterized protein</fullName>
    </submittedName>
</protein>
<keyword evidence="2" id="KW-1133">Transmembrane helix</keyword>
<accession>W4FZS9</accession>
<evidence type="ECO:0000313" key="3">
    <source>
        <dbReference type="EMBL" id="ETV72526.1"/>
    </source>
</evidence>
<proteinExistence type="predicted"/>
<sequence>MTVALHLQDKVDTYGAITPAPSNAGLPPLTPETARTTTTATSSSPFTRSPYNTTPKRKMLRKGSSVEFAAHHLEDEDLADEKQRRECRRLSFREKQELYKVRPDLEIGAPLAVQTLMEDQCDQRRRVASSMFAGIGCVMMLILFYYFIAWNMRDDPDFQ</sequence>
<keyword evidence="2" id="KW-0812">Transmembrane</keyword>
<dbReference type="RefSeq" id="XP_009838208.1">
    <property type="nucleotide sequence ID" value="XM_009839906.1"/>
</dbReference>
<feature type="transmembrane region" description="Helical" evidence="2">
    <location>
        <begin position="127"/>
        <end position="148"/>
    </location>
</feature>
<evidence type="ECO:0000256" key="1">
    <source>
        <dbReference type="SAM" id="MobiDB-lite"/>
    </source>
</evidence>
<dbReference type="AlphaFoldDB" id="W4FZS9"/>
<feature type="region of interest" description="Disordered" evidence="1">
    <location>
        <begin position="15"/>
        <end position="58"/>
    </location>
</feature>
<evidence type="ECO:0000256" key="2">
    <source>
        <dbReference type="SAM" id="Phobius"/>
    </source>
</evidence>
<keyword evidence="2" id="KW-0472">Membrane</keyword>
<name>W4FZS9_APHAT</name>
<reference evidence="3" key="1">
    <citation type="submission" date="2013-12" db="EMBL/GenBank/DDBJ databases">
        <title>The Genome Sequence of Aphanomyces astaci APO3.</title>
        <authorList>
            <consortium name="The Broad Institute Genomics Platform"/>
            <person name="Russ C."/>
            <person name="Tyler B."/>
            <person name="van West P."/>
            <person name="Dieguez-Uribeondo J."/>
            <person name="Young S.K."/>
            <person name="Zeng Q."/>
            <person name="Gargeya S."/>
            <person name="Fitzgerald M."/>
            <person name="Abouelleil A."/>
            <person name="Alvarado L."/>
            <person name="Chapman S.B."/>
            <person name="Gainer-Dewar J."/>
            <person name="Goldberg J."/>
            <person name="Griggs A."/>
            <person name="Gujja S."/>
            <person name="Hansen M."/>
            <person name="Howarth C."/>
            <person name="Imamovic A."/>
            <person name="Ireland A."/>
            <person name="Larimer J."/>
            <person name="McCowan C."/>
            <person name="Murphy C."/>
            <person name="Pearson M."/>
            <person name="Poon T.W."/>
            <person name="Priest M."/>
            <person name="Roberts A."/>
            <person name="Saif S."/>
            <person name="Shea T."/>
            <person name="Sykes S."/>
            <person name="Wortman J."/>
            <person name="Nusbaum C."/>
            <person name="Birren B."/>
        </authorList>
    </citation>
    <scope>NUCLEOTIDE SEQUENCE [LARGE SCALE GENOMIC DNA]</scope>
    <source>
        <strain evidence="3">APO3</strain>
    </source>
</reference>
<dbReference type="OrthoDB" id="77109at2759"/>
<dbReference type="GeneID" id="20814616"/>
<dbReference type="VEuPathDB" id="FungiDB:H257_12620"/>
<feature type="compositionally biased region" description="Low complexity" evidence="1">
    <location>
        <begin position="31"/>
        <end position="50"/>
    </location>
</feature>